<keyword evidence="6" id="KW-0106">Calcium</keyword>
<accession>A0ABW3CCE2</accession>
<dbReference type="PANTHER" id="PTHR33938:SF15">
    <property type="entry name" value="FERULOYL ESTERASE B-RELATED"/>
    <property type="match status" value="1"/>
</dbReference>
<dbReference type="SUPFAM" id="SSF53474">
    <property type="entry name" value="alpha/beta-Hydrolases"/>
    <property type="match status" value="1"/>
</dbReference>
<gene>
    <name evidence="8" type="ORF">ACFQ07_08210</name>
</gene>
<evidence type="ECO:0000256" key="7">
    <source>
        <dbReference type="ARBA" id="ARBA00023157"/>
    </source>
</evidence>
<dbReference type="EMBL" id="JBHTIR010001150">
    <property type="protein sequence ID" value="MFD0852201.1"/>
    <property type="molecule type" value="Genomic_DNA"/>
</dbReference>
<feature type="non-terminal residue" evidence="8">
    <location>
        <position position="122"/>
    </location>
</feature>
<evidence type="ECO:0000313" key="9">
    <source>
        <dbReference type="Proteomes" id="UP001597083"/>
    </source>
</evidence>
<keyword evidence="7" id="KW-1015">Disulfide bond</keyword>
<evidence type="ECO:0000256" key="2">
    <source>
        <dbReference type="ARBA" id="ARBA00022487"/>
    </source>
</evidence>
<organism evidence="8 9">
    <name type="scientific">Actinomadura adrarensis</name>
    <dbReference type="NCBI Taxonomy" id="1819600"/>
    <lineage>
        <taxon>Bacteria</taxon>
        <taxon>Bacillati</taxon>
        <taxon>Actinomycetota</taxon>
        <taxon>Actinomycetes</taxon>
        <taxon>Streptosporangiales</taxon>
        <taxon>Thermomonosporaceae</taxon>
        <taxon>Actinomadura</taxon>
    </lineage>
</organism>
<evidence type="ECO:0000256" key="5">
    <source>
        <dbReference type="ARBA" id="ARBA00022801"/>
    </source>
</evidence>
<keyword evidence="4" id="KW-0732">Signal</keyword>
<dbReference type="InterPro" id="IPR011118">
    <property type="entry name" value="Tannase/feruloyl_esterase"/>
</dbReference>
<evidence type="ECO:0000313" key="8">
    <source>
        <dbReference type="EMBL" id="MFD0852201.1"/>
    </source>
</evidence>
<evidence type="ECO:0000256" key="4">
    <source>
        <dbReference type="ARBA" id="ARBA00022729"/>
    </source>
</evidence>
<keyword evidence="5 8" id="KW-0378">Hydrolase</keyword>
<evidence type="ECO:0000256" key="3">
    <source>
        <dbReference type="ARBA" id="ARBA00022723"/>
    </source>
</evidence>
<name>A0ABW3CCE2_9ACTN</name>
<proteinExistence type="inferred from homology"/>
<keyword evidence="3" id="KW-0479">Metal-binding</keyword>
<evidence type="ECO:0000256" key="1">
    <source>
        <dbReference type="ARBA" id="ARBA00006249"/>
    </source>
</evidence>
<dbReference type="GO" id="GO:0016787">
    <property type="term" value="F:hydrolase activity"/>
    <property type="evidence" value="ECO:0007669"/>
    <property type="project" value="UniProtKB-KW"/>
</dbReference>
<keyword evidence="2" id="KW-0719">Serine esterase</keyword>
<protein>
    <submittedName>
        <fullName evidence="8">Tannase/feruloyl esterase family alpha/beta hydrolase</fullName>
    </submittedName>
</protein>
<keyword evidence="9" id="KW-1185">Reference proteome</keyword>
<dbReference type="Proteomes" id="UP001597083">
    <property type="component" value="Unassembled WGS sequence"/>
</dbReference>
<reference evidence="9" key="1">
    <citation type="journal article" date="2019" name="Int. J. Syst. Evol. Microbiol.">
        <title>The Global Catalogue of Microorganisms (GCM) 10K type strain sequencing project: providing services to taxonomists for standard genome sequencing and annotation.</title>
        <authorList>
            <consortium name="The Broad Institute Genomics Platform"/>
            <consortium name="The Broad Institute Genome Sequencing Center for Infectious Disease"/>
            <person name="Wu L."/>
            <person name="Ma J."/>
        </authorList>
    </citation>
    <scope>NUCLEOTIDE SEQUENCE [LARGE SCALE GENOMIC DNA]</scope>
    <source>
        <strain evidence="9">JCM 31696</strain>
    </source>
</reference>
<comment type="similarity">
    <text evidence="1">Belongs to the tannase family.</text>
</comment>
<comment type="caution">
    <text evidence="8">The sequence shown here is derived from an EMBL/GenBank/DDBJ whole genome shotgun (WGS) entry which is preliminary data.</text>
</comment>
<sequence>MPAEWNHKAMMFGGGGYNGTVPDIAMNVPLGRADRPTPLARGYVTFASDSGHQAGPTGSLDGSFGVNDEALRNFAAGDALKKTHDAAMFLIRHGYGARPGRTYFAGGSTGGREALVVAQRWP</sequence>
<dbReference type="InterPro" id="IPR029058">
    <property type="entry name" value="AB_hydrolase_fold"/>
</dbReference>
<dbReference type="PANTHER" id="PTHR33938">
    <property type="entry name" value="FERULOYL ESTERASE B-RELATED"/>
    <property type="match status" value="1"/>
</dbReference>
<dbReference type="Pfam" id="PF07519">
    <property type="entry name" value="Tannase"/>
    <property type="match status" value="1"/>
</dbReference>
<evidence type="ECO:0000256" key="6">
    <source>
        <dbReference type="ARBA" id="ARBA00022837"/>
    </source>
</evidence>